<dbReference type="Proteomes" id="UP000218767">
    <property type="component" value="Unassembled WGS sequence"/>
</dbReference>
<protein>
    <recommendedName>
        <fullName evidence="4">DUF3570 domain-containing protein</fullName>
    </recommendedName>
</protein>
<evidence type="ECO:0000313" key="2">
    <source>
        <dbReference type="EMBL" id="PCI79955.1"/>
    </source>
</evidence>
<organism evidence="2 3">
    <name type="scientific">SAR86 cluster bacterium</name>
    <dbReference type="NCBI Taxonomy" id="2030880"/>
    <lineage>
        <taxon>Bacteria</taxon>
        <taxon>Pseudomonadati</taxon>
        <taxon>Pseudomonadota</taxon>
        <taxon>Gammaproteobacteria</taxon>
        <taxon>SAR86 cluster</taxon>
    </lineage>
</organism>
<dbReference type="InterPro" id="IPR021953">
    <property type="entry name" value="DUF3570"/>
</dbReference>
<comment type="caution">
    <text evidence="2">The sequence shown here is derived from an EMBL/GenBank/DDBJ whole genome shotgun (WGS) entry which is preliminary data.</text>
</comment>
<evidence type="ECO:0000313" key="3">
    <source>
        <dbReference type="Proteomes" id="UP000218767"/>
    </source>
</evidence>
<evidence type="ECO:0008006" key="4">
    <source>
        <dbReference type="Google" id="ProtNLM"/>
    </source>
</evidence>
<reference evidence="3" key="1">
    <citation type="submission" date="2017-08" db="EMBL/GenBank/DDBJ databases">
        <title>A dynamic microbial community with high functional redundancy inhabits the cold, oxic subseafloor aquifer.</title>
        <authorList>
            <person name="Tully B.J."/>
            <person name="Wheat C.G."/>
            <person name="Glazer B.T."/>
            <person name="Huber J.A."/>
        </authorList>
    </citation>
    <scope>NUCLEOTIDE SEQUENCE [LARGE SCALE GENOMIC DNA]</scope>
</reference>
<proteinExistence type="predicted"/>
<gene>
    <name evidence="2" type="ORF">COB20_03950</name>
</gene>
<feature type="signal peptide" evidence="1">
    <location>
        <begin position="1"/>
        <end position="25"/>
    </location>
</feature>
<evidence type="ECO:0000256" key="1">
    <source>
        <dbReference type="SAM" id="SignalP"/>
    </source>
</evidence>
<sequence length="385" mass="42903">MKNNASLSIVALSSTALALPGIALADAPPTQSTISYKLSNYQEDDLSRSEAPFGELERYDIDVHQFQLVSPLGRNMSVHVDANYESLSGASPWFTSRGLEGKPIVNLSGASGISDRRTELSIGSRYYLENGSFAGNIGYSEEDDYRAIYFGLNGEKHYNNDLTTVSTGLSHSSDKVFPTDAALFNRVIDEEKQSTSLFVSVSQIINPVSSIQSALSFTEQSGFLSDPYKLRDIRPDNKTQIAWSNSYRRFFVSANAALHVNYRYYHDDFGISSHTSDLSWHQNLGRTFRLVPQLRYYSQSAADFFTNVDDFLNPTSEYQSSDYRLSAFGAVSGGFSVIADMDSWKITLTAERYLANDKYSAFEVSEPSTALVKYNRVSLGIDFQF</sequence>
<name>A0A2A4XD36_9GAMM</name>
<keyword evidence="1" id="KW-0732">Signal</keyword>
<accession>A0A2A4XD36</accession>
<feature type="chain" id="PRO_5013286177" description="DUF3570 domain-containing protein" evidence="1">
    <location>
        <begin position="26"/>
        <end position="385"/>
    </location>
</feature>
<dbReference type="EMBL" id="NVUL01000013">
    <property type="protein sequence ID" value="PCI79955.1"/>
    <property type="molecule type" value="Genomic_DNA"/>
</dbReference>
<dbReference type="AlphaFoldDB" id="A0A2A4XD36"/>
<dbReference type="Pfam" id="PF12094">
    <property type="entry name" value="DUF3570"/>
    <property type="match status" value="1"/>
</dbReference>